<dbReference type="PROSITE" id="PS51898">
    <property type="entry name" value="TYR_RECOMBINASE"/>
    <property type="match status" value="1"/>
</dbReference>
<reference evidence="3" key="1">
    <citation type="submission" date="2020-08" db="EMBL/GenBank/DDBJ databases">
        <title>Genome public.</title>
        <authorList>
            <person name="Liu C."/>
            <person name="Sun Q."/>
        </authorList>
    </citation>
    <scope>NUCLEOTIDE SEQUENCE</scope>
    <source>
        <strain evidence="3">NSJ-40</strain>
    </source>
</reference>
<evidence type="ECO:0000313" key="3">
    <source>
        <dbReference type="EMBL" id="MBC8533638.1"/>
    </source>
</evidence>
<accession>A0A926D906</accession>
<dbReference type="GO" id="GO:0006310">
    <property type="term" value="P:DNA recombination"/>
    <property type="evidence" value="ECO:0007669"/>
    <property type="project" value="UniProtKB-KW"/>
</dbReference>
<dbReference type="Proteomes" id="UP000651482">
    <property type="component" value="Unassembled WGS sequence"/>
</dbReference>
<evidence type="ECO:0000313" key="4">
    <source>
        <dbReference type="Proteomes" id="UP000651482"/>
    </source>
</evidence>
<name>A0A926D906_9FIRM</name>
<feature type="domain" description="Tyr recombinase" evidence="2">
    <location>
        <begin position="7"/>
        <end position="164"/>
    </location>
</feature>
<dbReference type="Gene3D" id="1.10.443.10">
    <property type="entry name" value="Intergrase catalytic core"/>
    <property type="match status" value="1"/>
</dbReference>
<protein>
    <submittedName>
        <fullName evidence="3">Tyrosine-type recombinase/integrase</fullName>
    </submittedName>
</protein>
<keyword evidence="4" id="KW-1185">Reference proteome</keyword>
<dbReference type="EMBL" id="JACRSN010000007">
    <property type="protein sequence ID" value="MBC8533638.1"/>
    <property type="molecule type" value="Genomic_DNA"/>
</dbReference>
<comment type="caution">
    <text evidence="3">The sequence shown here is derived from an EMBL/GenBank/DDBJ whole genome shotgun (WGS) entry which is preliminary data.</text>
</comment>
<keyword evidence="1" id="KW-0233">DNA recombination</keyword>
<evidence type="ECO:0000256" key="1">
    <source>
        <dbReference type="ARBA" id="ARBA00023172"/>
    </source>
</evidence>
<gene>
    <name evidence="3" type="ORF">IAG03_06385</name>
</gene>
<sequence>MSEITKERTHTLRTEPFARLFFYRKKEDFQAILYLLILVNLNADQAADLQWNEIDFETKKLTVHGKTFILTPDICAFFTEFRARKLAEFFEKGILDRFRYVCCDEKGNKFTEEEISSAFQSYLKLLGIEPLTPDEVRMTFPEYLYENDMVTKVIRMYLENSRIK</sequence>
<organism evidence="3 4">
    <name type="scientific">Yeguia hominis</name>
    <dbReference type="NCBI Taxonomy" id="2763662"/>
    <lineage>
        <taxon>Bacteria</taxon>
        <taxon>Bacillati</taxon>
        <taxon>Bacillota</taxon>
        <taxon>Clostridia</taxon>
        <taxon>Eubacteriales</taxon>
        <taxon>Yeguiaceae</taxon>
        <taxon>Yeguia</taxon>
    </lineage>
</organism>
<evidence type="ECO:0000259" key="2">
    <source>
        <dbReference type="PROSITE" id="PS51898"/>
    </source>
</evidence>
<dbReference type="GO" id="GO:0015074">
    <property type="term" value="P:DNA integration"/>
    <property type="evidence" value="ECO:0007669"/>
    <property type="project" value="InterPro"/>
</dbReference>
<proteinExistence type="predicted"/>
<dbReference type="SUPFAM" id="SSF56349">
    <property type="entry name" value="DNA breaking-rejoining enzymes"/>
    <property type="match status" value="1"/>
</dbReference>
<dbReference type="Pfam" id="PF00589">
    <property type="entry name" value="Phage_integrase"/>
    <property type="match status" value="1"/>
</dbReference>
<dbReference type="AlphaFoldDB" id="A0A926D906"/>
<dbReference type="InterPro" id="IPR002104">
    <property type="entry name" value="Integrase_catalytic"/>
</dbReference>
<dbReference type="GO" id="GO:0003677">
    <property type="term" value="F:DNA binding"/>
    <property type="evidence" value="ECO:0007669"/>
    <property type="project" value="InterPro"/>
</dbReference>
<dbReference type="RefSeq" id="WP_249319202.1">
    <property type="nucleotide sequence ID" value="NZ_JACRSN010000007.1"/>
</dbReference>
<dbReference type="InterPro" id="IPR011010">
    <property type="entry name" value="DNA_brk_join_enz"/>
</dbReference>
<dbReference type="InterPro" id="IPR013762">
    <property type="entry name" value="Integrase-like_cat_sf"/>
</dbReference>